<sequence length="506" mass="56945">MVGEDGHAEHYDDISQGRCSGARSLRESEVVFSDCNVGRQRYDDYFSLHPAAPESNSLLTAPASPQPDPRPEIPWRSNSPAWRSSGGPFPLHPLPRAAGISTERQHVIPVRRPPEPLSPGKRTSWGSGLLNCLFFVRCTLSPPQYRENDLTMCDVLFPSGNSLAAIPSKRGTTSTTPCKARSSPCGSSGQTCAAAWLCLTCAAAPSSLTSLPLPTQLVTQGRRVLVCSACIHPQEPATPQRVYHTPCGVTSLHFHPQVGRLLAAGWSDGRVVLYDVRPSSPPPSSASPLPSPPPSGPLLHHHLGQAPPPRHPELASNGQKKGLQLRVPNLNGDGDKWSSTRVHYKVSMVQDKCLNGERSIIRCRWYKNKCLNGERSIIRYRWYKNKCLNGERSIIRCQWYKNKCLNGERSIIRCQWYKNKCLNGERSIIRCQRYKNKCLNGERSIIRCQWYKNKCLDGERSIIRCQWYKNKCLDGERSIIRCQWYKNKCLNGERSIIRCQWYKNKC</sequence>
<reference evidence="12" key="1">
    <citation type="submission" date="2020-07" db="EMBL/GenBank/DDBJ databases">
        <title>The High-quality genome of the commercially important snow crab, Chionoecetes opilio.</title>
        <authorList>
            <person name="Jeong J.-H."/>
            <person name="Ryu S."/>
        </authorList>
    </citation>
    <scope>NUCLEOTIDE SEQUENCE</scope>
    <source>
        <strain evidence="12">MADBK_172401_WGS</strain>
        <tissue evidence="12">Digestive gland</tissue>
    </source>
</reference>
<dbReference type="InterPro" id="IPR015943">
    <property type="entry name" value="WD40/YVTN_repeat-like_dom_sf"/>
</dbReference>
<evidence type="ECO:0000256" key="8">
    <source>
        <dbReference type="ARBA" id="ARBA00023212"/>
    </source>
</evidence>
<dbReference type="GO" id="GO:0120293">
    <property type="term" value="C:dynein axonemal particle"/>
    <property type="evidence" value="ECO:0007669"/>
    <property type="project" value="UniProtKB-SubCell"/>
</dbReference>
<dbReference type="Gene3D" id="2.130.10.10">
    <property type="entry name" value="YVTN repeat-like/Quinoprotein amine dehydrogenase"/>
    <property type="match status" value="1"/>
</dbReference>
<keyword evidence="7" id="KW-0969">Cilium</keyword>
<evidence type="ECO:0000256" key="11">
    <source>
        <dbReference type="SAM" id="MobiDB-lite"/>
    </source>
</evidence>
<feature type="compositionally biased region" description="Pro residues" evidence="11">
    <location>
        <begin position="279"/>
        <end position="296"/>
    </location>
</feature>
<keyword evidence="4" id="KW-0853">WD repeat</keyword>
<evidence type="ECO:0000256" key="10">
    <source>
        <dbReference type="ARBA" id="ARBA00024190"/>
    </source>
</evidence>
<evidence type="ECO:0000313" key="12">
    <source>
        <dbReference type="EMBL" id="KAG0727304.1"/>
    </source>
</evidence>
<dbReference type="InterPro" id="IPR036322">
    <property type="entry name" value="WD40_repeat_dom_sf"/>
</dbReference>
<dbReference type="Proteomes" id="UP000770661">
    <property type="component" value="Unassembled WGS sequence"/>
</dbReference>
<dbReference type="GO" id="GO:0045503">
    <property type="term" value="F:dynein light chain binding"/>
    <property type="evidence" value="ECO:0007669"/>
    <property type="project" value="TreeGrafter"/>
</dbReference>
<feature type="region of interest" description="Disordered" evidence="11">
    <location>
        <begin position="56"/>
        <end position="92"/>
    </location>
</feature>
<dbReference type="PANTHER" id="PTHR12442:SF12">
    <property type="entry name" value="DYNEIN AXONEMAL INTERMEDIATE CHAIN 4"/>
    <property type="match status" value="1"/>
</dbReference>
<dbReference type="GO" id="GO:0003341">
    <property type="term" value="P:cilium movement"/>
    <property type="evidence" value="ECO:0007669"/>
    <property type="project" value="TreeGrafter"/>
</dbReference>
<keyword evidence="13" id="KW-1185">Reference proteome</keyword>
<feature type="region of interest" description="Disordered" evidence="11">
    <location>
        <begin position="1"/>
        <end position="20"/>
    </location>
</feature>
<dbReference type="EMBL" id="JACEEZ010003524">
    <property type="protein sequence ID" value="KAG0727304.1"/>
    <property type="molecule type" value="Genomic_DNA"/>
</dbReference>
<keyword evidence="8" id="KW-0206">Cytoskeleton</keyword>
<comment type="subcellular location">
    <subcellularLocation>
        <location evidence="1">Cell projection</location>
        <location evidence="1">Cilium</location>
        <location evidence="1">Flagellum</location>
    </subcellularLocation>
    <subcellularLocation>
        <location evidence="2">Cytoplasm</location>
        <location evidence="2">Cytoskeleton</location>
        <location evidence="2">Cilium axoneme</location>
    </subcellularLocation>
    <subcellularLocation>
        <location evidence="10">Dynein axonemal particle</location>
    </subcellularLocation>
</comment>
<evidence type="ECO:0000313" key="13">
    <source>
        <dbReference type="Proteomes" id="UP000770661"/>
    </source>
</evidence>
<dbReference type="GO" id="GO:0005858">
    <property type="term" value="C:axonemal dynein complex"/>
    <property type="evidence" value="ECO:0007669"/>
    <property type="project" value="TreeGrafter"/>
</dbReference>
<dbReference type="GO" id="GO:0031514">
    <property type="term" value="C:motile cilium"/>
    <property type="evidence" value="ECO:0007669"/>
    <property type="project" value="UniProtKB-SubCell"/>
</dbReference>
<evidence type="ECO:0000256" key="6">
    <source>
        <dbReference type="ARBA" id="ARBA00022846"/>
    </source>
</evidence>
<keyword evidence="9" id="KW-0966">Cell projection</keyword>
<evidence type="ECO:0000256" key="1">
    <source>
        <dbReference type="ARBA" id="ARBA00004230"/>
    </source>
</evidence>
<dbReference type="AlphaFoldDB" id="A0A8J4YUI8"/>
<dbReference type="SUPFAM" id="SSF50978">
    <property type="entry name" value="WD40 repeat-like"/>
    <property type="match status" value="1"/>
</dbReference>
<evidence type="ECO:0000256" key="2">
    <source>
        <dbReference type="ARBA" id="ARBA00004430"/>
    </source>
</evidence>
<keyword evidence="3" id="KW-0963">Cytoplasm</keyword>
<evidence type="ECO:0000256" key="7">
    <source>
        <dbReference type="ARBA" id="ARBA00023069"/>
    </source>
</evidence>
<evidence type="ECO:0000256" key="3">
    <source>
        <dbReference type="ARBA" id="ARBA00022490"/>
    </source>
</evidence>
<keyword evidence="5" id="KW-0677">Repeat</keyword>
<dbReference type="PANTHER" id="PTHR12442">
    <property type="entry name" value="DYNEIN INTERMEDIATE CHAIN"/>
    <property type="match status" value="1"/>
</dbReference>
<feature type="region of interest" description="Disordered" evidence="11">
    <location>
        <begin position="277"/>
        <end position="317"/>
    </location>
</feature>
<evidence type="ECO:0000256" key="9">
    <source>
        <dbReference type="ARBA" id="ARBA00023273"/>
    </source>
</evidence>
<evidence type="ECO:0000256" key="4">
    <source>
        <dbReference type="ARBA" id="ARBA00022574"/>
    </source>
</evidence>
<dbReference type="OrthoDB" id="10261376at2759"/>
<protein>
    <submittedName>
        <fullName evidence="12">Dynein, intermediate chain, flagellar outer arm</fullName>
    </submittedName>
</protein>
<accession>A0A8J4YUI8</accession>
<organism evidence="12 13">
    <name type="scientific">Chionoecetes opilio</name>
    <name type="common">Atlantic snow crab</name>
    <name type="synonym">Cancer opilio</name>
    <dbReference type="NCBI Taxonomy" id="41210"/>
    <lineage>
        <taxon>Eukaryota</taxon>
        <taxon>Metazoa</taxon>
        <taxon>Ecdysozoa</taxon>
        <taxon>Arthropoda</taxon>
        <taxon>Crustacea</taxon>
        <taxon>Multicrustacea</taxon>
        <taxon>Malacostraca</taxon>
        <taxon>Eumalacostraca</taxon>
        <taxon>Eucarida</taxon>
        <taxon>Decapoda</taxon>
        <taxon>Pleocyemata</taxon>
        <taxon>Brachyura</taxon>
        <taxon>Eubrachyura</taxon>
        <taxon>Majoidea</taxon>
        <taxon>Majidae</taxon>
        <taxon>Chionoecetes</taxon>
    </lineage>
</organism>
<dbReference type="InterPro" id="IPR050687">
    <property type="entry name" value="Dynein_IC"/>
</dbReference>
<feature type="compositionally biased region" description="Basic and acidic residues" evidence="11">
    <location>
        <begin position="1"/>
        <end position="15"/>
    </location>
</feature>
<comment type="caution">
    <text evidence="12">The sequence shown here is derived from an EMBL/GenBank/DDBJ whole genome shotgun (WGS) entry which is preliminary data.</text>
</comment>
<evidence type="ECO:0000256" key="5">
    <source>
        <dbReference type="ARBA" id="ARBA00022737"/>
    </source>
</evidence>
<keyword evidence="6 12" id="KW-0282">Flagellum</keyword>
<name>A0A8J4YUI8_CHIOP</name>
<proteinExistence type="predicted"/>
<gene>
    <name evidence="12" type="primary">ODA9</name>
    <name evidence="12" type="ORF">GWK47_034939</name>
</gene>
<dbReference type="GO" id="GO:0045504">
    <property type="term" value="F:dynein heavy chain binding"/>
    <property type="evidence" value="ECO:0007669"/>
    <property type="project" value="TreeGrafter"/>
</dbReference>